<proteinExistence type="predicted"/>
<dbReference type="GO" id="GO:0048731">
    <property type="term" value="P:system development"/>
    <property type="evidence" value="ECO:0007669"/>
    <property type="project" value="UniProtKB-ARBA"/>
</dbReference>
<dbReference type="InterPro" id="IPR040092">
    <property type="entry name" value="TBRG1"/>
</dbReference>
<protein>
    <recommendedName>
        <fullName evidence="5">FYR C-terminal domain-containing protein</fullName>
    </recommendedName>
</protein>
<dbReference type="GO" id="GO:0005634">
    <property type="term" value="C:nucleus"/>
    <property type="evidence" value="ECO:0007669"/>
    <property type="project" value="UniProtKB-SubCell"/>
</dbReference>
<accession>A0A5N6R3F5</accession>
<comment type="subcellular location">
    <subcellularLocation>
        <location evidence="1">Nucleus</location>
    </subcellularLocation>
</comment>
<dbReference type="GO" id="GO:0051726">
    <property type="term" value="P:regulation of cell cycle"/>
    <property type="evidence" value="ECO:0007669"/>
    <property type="project" value="TreeGrafter"/>
</dbReference>
<name>A0A5N6R3F5_9ROSI</name>
<dbReference type="PANTHER" id="PTHR22715:SF1">
    <property type="entry name" value="DNA BINDING PROTEIN"/>
    <property type="match status" value="1"/>
</dbReference>
<sequence length="1306" mass="142751">MVKPKDDEKSDGLEITSIGSLCKGPWDKKYWSSSRGKDRYPYPIGYQVVRAHNGSTYKMEIQEGPKGPLFVITSDGHSGSGQTPDIAWEKFQKKGCPRIKIWHGKRFSGKIDGVEFFGFKNQLVQRLLRELVANVNGTAERSLFSSSSVNGASKTEHDSRCPDACTYPDLLASLARPQNTGKRSRKREILSTTSVCGARLKRSRPPDLICDAEAPSLIEGNERNYTHGCLMPSSASEKEYDIYKHPGALPASGHLVSGTGKEKSHFSAKDGPPLNYPDFSDHLREEVLPAQEERELDGSENCKSAGVANNLPAEEKLLGRLPDTEVEEFNLQNATEDQNGNALVPKDFPDVNAVDLCAPDTLDLMQDSISNYVASTQDKSTYGEKEELATANMIISEGLVTESHPHEEIGISSSNVSSEKNDNDSVGQEMVKSMMTFLLPQAIPLLKKASRKKKAIGSPSKIVPCMVKSRWENNEARYSVDVPPSAVTLAESAHMEKEDRHTQNTVPDLVGLSFEHANSIVLDSFEDDQCGDLATKQVILSSDIAEADQVSFEKDTCPPNTWGQLIVQNELSVSQVEASGSKDIFCYNEVHMTLNKKPQEGDTRISESILACTSPSNNVLPENINTCANLDENPVDVELHSGKKHLNTVPDCIIATDASDTNQRGTGDSSKIASKEISINRVVAEPGIASITQTPNKVYPWKKVCNVDLLARKNNVPLSESIIYRNFGEHLDPVTDPATGTFLSPEIHQMDGSDDKPGQKDLAVVQARLGGQSHGLHKENTTMNFESVMNNMAPAISQNQALAFASSDKDTLDVFEPSVSVLAKSQIHLDEELVGHKNLVESNSSTSFLNQKTSFCENNSSSAKGVQASVDMKLRKVELNNELQNFVELVGCYVHPIPISSMLLSTKGNEIYICVLCGLLMDRDRTLIIYKLAIKEPRVGCPSFVGHTSATLPILKNYFGREVEVEGSGLQFTPDGEHLVLLDSIKTPYCREGRIQCQCSTCTSDCSEENAVKIVQVKFGYVSIVVKLKTLESLQCILVCEPNHLVAVGETGRLHLWVMNSAWSAQIEEFILPANDCTTPGIMELKGIPKSTSLVVGHHGFGEFSIWDISKRVFLSSFCAPSTSIYQFFPISLLSWKNEVPGFSNSNVKEHVNGIMAATKMWFSENSENSSFLPSEGEDIAVWLLVSTISDSNAQHNYIPSDCQNHSVRCWRLALLVKNMVILGTALDLRAAAVGASAGHGIIGTSDGLVYMWELSTGTKLAMLHHFRGGSVSCVATDGSTGGALAVASGDQLLVYLQIMHTQKSS</sequence>
<dbReference type="EMBL" id="CM017323">
    <property type="protein sequence ID" value="KAE8023114.1"/>
    <property type="molecule type" value="Genomic_DNA"/>
</dbReference>
<dbReference type="InterPro" id="IPR036322">
    <property type="entry name" value="WD40_repeat_dom_sf"/>
</dbReference>
<gene>
    <name evidence="3" type="ORF">FH972_008858</name>
</gene>
<evidence type="ECO:0000256" key="1">
    <source>
        <dbReference type="ARBA" id="ARBA00004123"/>
    </source>
</evidence>
<dbReference type="SUPFAM" id="SSF50978">
    <property type="entry name" value="WD40 repeat-like"/>
    <property type="match status" value="1"/>
</dbReference>
<dbReference type="PANTHER" id="PTHR22715">
    <property type="entry name" value="TRANSFORMING GROWTH FACTOR BETA REGULATED GENE 1"/>
    <property type="match status" value="1"/>
</dbReference>
<evidence type="ECO:0000256" key="2">
    <source>
        <dbReference type="ARBA" id="ARBA00023242"/>
    </source>
</evidence>
<dbReference type="OrthoDB" id="1928087at2759"/>
<dbReference type="InterPro" id="IPR003888">
    <property type="entry name" value="FYrich_N"/>
</dbReference>
<dbReference type="Proteomes" id="UP000327013">
    <property type="component" value="Chromosome 3"/>
</dbReference>
<dbReference type="GO" id="GO:0140993">
    <property type="term" value="F:histone modifying activity"/>
    <property type="evidence" value="ECO:0007669"/>
    <property type="project" value="UniProtKB-ARBA"/>
</dbReference>
<dbReference type="PROSITE" id="PS51543">
    <property type="entry name" value="FYRC"/>
    <property type="match status" value="1"/>
</dbReference>
<evidence type="ECO:0000313" key="4">
    <source>
        <dbReference type="Proteomes" id="UP000327013"/>
    </source>
</evidence>
<keyword evidence="2" id="KW-0539">Nucleus</keyword>
<reference evidence="3 4" key="1">
    <citation type="submission" date="2019-06" db="EMBL/GenBank/DDBJ databases">
        <title>A chromosomal-level reference genome of Carpinus fangiana (Coryloideae, Betulaceae).</title>
        <authorList>
            <person name="Yang X."/>
            <person name="Wang Z."/>
            <person name="Zhang L."/>
            <person name="Hao G."/>
            <person name="Liu J."/>
            <person name="Yang Y."/>
        </authorList>
    </citation>
    <scope>NUCLEOTIDE SEQUENCE [LARGE SCALE GENOMIC DNA]</scope>
    <source>
        <strain evidence="3">Cfa_2016G</strain>
        <tissue evidence="3">Leaf</tissue>
    </source>
</reference>
<dbReference type="Gene3D" id="3.30.160.360">
    <property type="match status" value="1"/>
</dbReference>
<dbReference type="InterPro" id="IPR015943">
    <property type="entry name" value="WD40/YVTN_repeat-like_dom_sf"/>
</dbReference>
<dbReference type="Gene3D" id="2.130.10.10">
    <property type="entry name" value="YVTN repeat-like/Quinoprotein amine dehydrogenase"/>
    <property type="match status" value="1"/>
</dbReference>
<evidence type="ECO:0008006" key="5">
    <source>
        <dbReference type="Google" id="ProtNLM"/>
    </source>
</evidence>
<dbReference type="PROSITE" id="PS51542">
    <property type="entry name" value="FYRN"/>
    <property type="match status" value="1"/>
</dbReference>
<organism evidence="3 4">
    <name type="scientific">Carpinus fangiana</name>
    <dbReference type="NCBI Taxonomy" id="176857"/>
    <lineage>
        <taxon>Eukaryota</taxon>
        <taxon>Viridiplantae</taxon>
        <taxon>Streptophyta</taxon>
        <taxon>Embryophyta</taxon>
        <taxon>Tracheophyta</taxon>
        <taxon>Spermatophyta</taxon>
        <taxon>Magnoliopsida</taxon>
        <taxon>eudicotyledons</taxon>
        <taxon>Gunneridae</taxon>
        <taxon>Pentapetalae</taxon>
        <taxon>rosids</taxon>
        <taxon>fabids</taxon>
        <taxon>Fagales</taxon>
        <taxon>Betulaceae</taxon>
        <taxon>Carpinus</taxon>
    </lineage>
</organism>
<evidence type="ECO:0000313" key="3">
    <source>
        <dbReference type="EMBL" id="KAE8023114.1"/>
    </source>
</evidence>
<keyword evidence="4" id="KW-1185">Reference proteome</keyword>
<dbReference type="InterPro" id="IPR003889">
    <property type="entry name" value="FYrich_C"/>
</dbReference>